<dbReference type="Proteomes" id="UP001367676">
    <property type="component" value="Unassembled WGS sequence"/>
</dbReference>
<feature type="compositionally biased region" description="Polar residues" evidence="2">
    <location>
        <begin position="645"/>
        <end position="654"/>
    </location>
</feature>
<dbReference type="AlphaFoldDB" id="A0AAN9Y8A1"/>
<organism evidence="4 5">
    <name type="scientific">Parthenolecanium corni</name>
    <dbReference type="NCBI Taxonomy" id="536013"/>
    <lineage>
        <taxon>Eukaryota</taxon>
        <taxon>Metazoa</taxon>
        <taxon>Ecdysozoa</taxon>
        <taxon>Arthropoda</taxon>
        <taxon>Hexapoda</taxon>
        <taxon>Insecta</taxon>
        <taxon>Pterygota</taxon>
        <taxon>Neoptera</taxon>
        <taxon>Paraneoptera</taxon>
        <taxon>Hemiptera</taxon>
        <taxon>Sternorrhyncha</taxon>
        <taxon>Coccoidea</taxon>
        <taxon>Coccidae</taxon>
        <taxon>Parthenolecanium</taxon>
    </lineage>
</organism>
<evidence type="ECO:0000259" key="3">
    <source>
        <dbReference type="PROSITE" id="PS50157"/>
    </source>
</evidence>
<feature type="region of interest" description="Disordered" evidence="2">
    <location>
        <begin position="807"/>
        <end position="873"/>
    </location>
</feature>
<feature type="region of interest" description="Disordered" evidence="2">
    <location>
        <begin position="136"/>
        <end position="227"/>
    </location>
</feature>
<feature type="compositionally biased region" description="Low complexity" evidence="2">
    <location>
        <begin position="146"/>
        <end position="168"/>
    </location>
</feature>
<keyword evidence="1" id="KW-0862">Zinc</keyword>
<feature type="region of interest" description="Disordered" evidence="2">
    <location>
        <begin position="410"/>
        <end position="436"/>
    </location>
</feature>
<dbReference type="GO" id="GO:0008270">
    <property type="term" value="F:zinc ion binding"/>
    <property type="evidence" value="ECO:0007669"/>
    <property type="project" value="UniProtKB-KW"/>
</dbReference>
<dbReference type="PANTHER" id="PTHR15021:SF0">
    <property type="entry name" value="DISCO-RELATED, ISOFORM A-RELATED"/>
    <property type="match status" value="1"/>
</dbReference>
<feature type="compositionally biased region" description="Low complexity" evidence="2">
    <location>
        <begin position="807"/>
        <end position="825"/>
    </location>
</feature>
<evidence type="ECO:0000313" key="5">
    <source>
        <dbReference type="Proteomes" id="UP001367676"/>
    </source>
</evidence>
<name>A0AAN9Y8A1_9HEMI</name>
<feature type="compositionally biased region" description="Acidic residues" evidence="2">
    <location>
        <begin position="692"/>
        <end position="703"/>
    </location>
</feature>
<feature type="compositionally biased region" description="Basic and acidic residues" evidence="2">
    <location>
        <begin position="136"/>
        <end position="145"/>
    </location>
</feature>
<reference evidence="4 5" key="1">
    <citation type="submission" date="2024-03" db="EMBL/GenBank/DDBJ databases">
        <title>Adaptation during the transition from Ophiocordyceps entomopathogen to insect associate is accompanied by gene loss and intensified selection.</title>
        <authorList>
            <person name="Ward C.M."/>
            <person name="Onetto C.A."/>
            <person name="Borneman A.R."/>
        </authorList>
    </citation>
    <scope>NUCLEOTIDE SEQUENCE [LARGE SCALE GENOMIC DNA]</scope>
    <source>
        <strain evidence="4">AWRI1</strain>
        <tissue evidence="4">Single Adult Female</tissue>
    </source>
</reference>
<feature type="region of interest" description="Disordered" evidence="2">
    <location>
        <begin position="732"/>
        <end position="788"/>
    </location>
</feature>
<dbReference type="GO" id="GO:0005634">
    <property type="term" value="C:nucleus"/>
    <property type="evidence" value="ECO:0007669"/>
    <property type="project" value="TreeGrafter"/>
</dbReference>
<protein>
    <recommendedName>
        <fullName evidence="3">C2H2-type domain-containing protein</fullName>
    </recommendedName>
</protein>
<feature type="compositionally biased region" description="Polar residues" evidence="2">
    <location>
        <begin position="681"/>
        <end position="691"/>
    </location>
</feature>
<keyword evidence="5" id="KW-1185">Reference proteome</keyword>
<feature type="compositionally biased region" description="Basic and acidic residues" evidence="2">
    <location>
        <begin position="621"/>
        <end position="637"/>
    </location>
</feature>
<evidence type="ECO:0000256" key="2">
    <source>
        <dbReference type="SAM" id="MobiDB-lite"/>
    </source>
</evidence>
<feature type="region of interest" description="Disordered" evidence="2">
    <location>
        <begin position="500"/>
        <end position="531"/>
    </location>
</feature>
<dbReference type="PROSITE" id="PS00028">
    <property type="entry name" value="ZINC_FINGER_C2H2_1"/>
    <property type="match status" value="3"/>
</dbReference>
<feature type="domain" description="C2H2-type" evidence="3">
    <location>
        <begin position="899"/>
        <end position="922"/>
    </location>
</feature>
<accession>A0AAN9Y8A1</accession>
<dbReference type="Gene3D" id="3.30.160.60">
    <property type="entry name" value="Classic Zinc Finger"/>
    <property type="match status" value="1"/>
</dbReference>
<dbReference type="InterPro" id="IPR040436">
    <property type="entry name" value="Disconnected-like"/>
</dbReference>
<keyword evidence="1" id="KW-0479">Metal-binding</keyword>
<feature type="compositionally biased region" description="Basic and acidic residues" evidence="2">
    <location>
        <begin position="826"/>
        <end position="837"/>
    </location>
</feature>
<feature type="compositionally biased region" description="Low complexity" evidence="2">
    <location>
        <begin position="195"/>
        <end position="227"/>
    </location>
</feature>
<feature type="compositionally biased region" description="Basic residues" evidence="2">
    <location>
        <begin position="671"/>
        <end position="680"/>
    </location>
</feature>
<feature type="compositionally biased region" description="Basic residues" evidence="2">
    <location>
        <begin position="416"/>
        <end position="425"/>
    </location>
</feature>
<feature type="domain" description="C2H2-type" evidence="3">
    <location>
        <begin position="457"/>
        <end position="485"/>
    </location>
</feature>
<proteinExistence type="predicted"/>
<keyword evidence="1" id="KW-0863">Zinc-finger</keyword>
<sequence>MVARCTLDKLGFRHIFGQTPVEPVQPNVVFDIASLVLYGCHALPIRLKILLDRLFSVLQEKEVTQILCGFGWSQEDYVRGYILQEAHGPMLDHWNICSPEEEPLVLQQFLRFGETRAMTQQLLLYDFRNLPRIDAEIKNNTEKPPSRSISSSSKLESAKSAHSLPNSSRKSRHPSSPSPSPTNAHMPLLPPPPAALAANKYSSPLLGPQSPHHSSSSHPLSPQSKHSPLHFIKLPQTLSCTPVSVPITTSAPPSLNGPIPSPPCTVSSHMTPLSKLQNMKPFEFRNIGPNFFPSSKLSRRHSEADSSQTGLNLSVTSPSSLLPHGVIGPANQSLLTSQPLNATSITTSAAAVAAATAAAIAAGRKSPGSDFAANAASVAATSKGSSEFGSEDDGDQDESSQNALNLSKDAQNLVRSQKRNSHSRKATTPIKRQWGSSNLPLNLGTQLINPATGKKRVQCNVCLKTFCDKGALKIHFSAVHLREMHKCTVEGCNMMFSSRRSRNRHSANPNPKLHSPHLRRKISPHDGRSAQAHPILIPPLQAGLNPLAFGAFPLVTPTDLRHQLSGLDMKQEFDFGSMKDSSRYDMSSENNDEYMDDDYEEGIVVDGAGVEDDENDSETNSGEKTESIKSKRIKMSESDVEEDGVSNTDSNESAMLSDHQPIKEEREFRSKNVRKRKSQKPTRCTLRQQVSTDEEPMSDEYTDEMLFSNRSAARLSSRSLLDDQQKEWDLSKSVVKEEHGEESAELKVDVEKEYKKRDTDSLQPADDIEAKDTIKKENKDIDENSAADQECLNLSKCENELAESSQQELSETCNKSPSSIPSPKASSDRHDDGRESIDGEPLNFAMDVDVTSPAHTHDSSGSTASCDSDENSEHHVYGHFEDGTFISGGDVPLDKDNPRKCTACGKVFQNHFGVKTHFQNVHLKLMHKCMVEGCNAAFPSKRSRDRHSANLNLHRKLLSTSDSTSPYLSDSPTFNASAVAAAAAMAAANMQNDYLARLYNEGQSIPLAVSPKTANGDLIAAHPPPPPLMMPSLASLPFGGLNPYAPHLPLMNGKDSGGAASPSRSPPRLYVYNVEEDITIPDQDNVYRCRFCSKPFNELVLLKEHYERNHLNEMYRCKVPGCLQVFSSRTKRNIHSENRLIHAKEITPS</sequence>
<dbReference type="InterPro" id="IPR013087">
    <property type="entry name" value="Znf_C2H2_type"/>
</dbReference>
<evidence type="ECO:0000256" key="1">
    <source>
        <dbReference type="PROSITE-ProRule" id="PRU00042"/>
    </source>
</evidence>
<dbReference type="EMBL" id="JBBCAQ010000007">
    <property type="protein sequence ID" value="KAK7602766.1"/>
    <property type="molecule type" value="Genomic_DNA"/>
</dbReference>
<feature type="compositionally biased region" description="Basic and acidic residues" evidence="2">
    <location>
        <begin position="768"/>
        <end position="782"/>
    </location>
</feature>
<dbReference type="GO" id="GO:0006355">
    <property type="term" value="P:regulation of DNA-templated transcription"/>
    <property type="evidence" value="ECO:0007669"/>
    <property type="project" value="TreeGrafter"/>
</dbReference>
<feature type="compositionally biased region" description="Basic and acidic residues" evidence="2">
    <location>
        <begin position="660"/>
        <end position="670"/>
    </location>
</feature>
<gene>
    <name evidence="4" type="ORF">V9T40_006740</name>
</gene>
<comment type="caution">
    <text evidence="4">The sequence shown here is derived from an EMBL/GenBank/DDBJ whole genome shotgun (WGS) entry which is preliminary data.</text>
</comment>
<dbReference type="PANTHER" id="PTHR15021">
    <property type="entry name" value="DISCONNECTED-RELATED"/>
    <property type="match status" value="1"/>
</dbReference>
<feature type="region of interest" description="Disordered" evidence="2">
    <location>
        <begin position="609"/>
        <end position="704"/>
    </location>
</feature>
<feature type="compositionally biased region" description="Basic and acidic residues" evidence="2">
    <location>
        <begin position="732"/>
        <end position="760"/>
    </location>
</feature>
<dbReference type="PROSITE" id="PS50157">
    <property type="entry name" value="ZINC_FINGER_C2H2_2"/>
    <property type="match status" value="3"/>
</dbReference>
<dbReference type="SMART" id="SM00355">
    <property type="entry name" value="ZnF_C2H2"/>
    <property type="match status" value="6"/>
</dbReference>
<evidence type="ECO:0000313" key="4">
    <source>
        <dbReference type="EMBL" id="KAK7602766.1"/>
    </source>
</evidence>
<feature type="domain" description="C2H2-type" evidence="3">
    <location>
        <begin position="1087"/>
        <end position="1115"/>
    </location>
</feature>